<gene>
    <name evidence="3" type="ORF">FUAX_02910</name>
</gene>
<dbReference type="SUPFAM" id="SSF63411">
    <property type="entry name" value="LuxS/MPP-like metallohydrolase"/>
    <property type="match status" value="2"/>
</dbReference>
<evidence type="ECO:0000259" key="1">
    <source>
        <dbReference type="Pfam" id="PF00675"/>
    </source>
</evidence>
<dbReference type="KEGG" id="fax:FUAX_02910"/>
<dbReference type="InterPro" id="IPR050361">
    <property type="entry name" value="MPP/UQCRC_Complex"/>
</dbReference>
<dbReference type="EMBL" id="AP025314">
    <property type="protein sequence ID" value="BDD07859.1"/>
    <property type="molecule type" value="Genomic_DNA"/>
</dbReference>
<dbReference type="Gene3D" id="3.30.830.10">
    <property type="entry name" value="Metalloenzyme, LuxS/M16 peptidase-like"/>
    <property type="match status" value="2"/>
</dbReference>
<dbReference type="InterPro" id="IPR011249">
    <property type="entry name" value="Metalloenz_LuxS/M16"/>
</dbReference>
<evidence type="ECO:0000313" key="3">
    <source>
        <dbReference type="EMBL" id="BDD07859.1"/>
    </source>
</evidence>
<dbReference type="InterPro" id="IPR007863">
    <property type="entry name" value="Peptidase_M16_C"/>
</dbReference>
<name>A0AAU9C773_9BACT</name>
<dbReference type="GO" id="GO:0006508">
    <property type="term" value="P:proteolysis"/>
    <property type="evidence" value="ECO:0007669"/>
    <property type="project" value="UniProtKB-KW"/>
</dbReference>
<organism evidence="3 4">
    <name type="scientific">Fulvitalea axinellae</name>
    <dbReference type="NCBI Taxonomy" id="1182444"/>
    <lineage>
        <taxon>Bacteria</taxon>
        <taxon>Pseudomonadati</taxon>
        <taxon>Bacteroidota</taxon>
        <taxon>Cytophagia</taxon>
        <taxon>Cytophagales</taxon>
        <taxon>Persicobacteraceae</taxon>
        <taxon>Fulvitalea</taxon>
    </lineage>
</organism>
<feature type="domain" description="Peptidase M16 C-terminal" evidence="2">
    <location>
        <begin position="181"/>
        <end position="354"/>
    </location>
</feature>
<sequence>MVDRTKAPEARPITHIDIEQVQTEHLENGIPFHFIKAGTQEVVKIELLINAGSFREARPQASFFALGLLAEGTATKTGSEISQMVDFYGAQIDTSAGLEFSTVSLYCLTKHCGTLIPLLRELVEESVFPKEELEILKSRQLHNLEINRERPSFVAGNRFKQTLYPDHPYGKPVTEADIEAINREDCLEFHKKWIKNNYQILLSGNYDDNTVAEIKKHFGQNTAYPDSRKRKEVLAQDTQPEKKRITMEKAMQCSLRIGKRLITKTHPDFFNLSLLNGVLGGYFGSRLMKKIREEKGYTYGIHSTMIPMIQDGYWMISADVKAESVDQAIADIYKEIEILRTEKIPAKELELTKNYILGQFLSSITNPFSLAEKFKAVYLYGVGYSYYDDFLENLHNTTPEDLLATAQKYWDPATMSQVVTGPKPAENED</sequence>
<dbReference type="PANTHER" id="PTHR11851">
    <property type="entry name" value="METALLOPROTEASE"/>
    <property type="match status" value="1"/>
</dbReference>
<dbReference type="PANTHER" id="PTHR11851:SF224">
    <property type="entry name" value="PROCESSING PROTEASE"/>
    <property type="match status" value="1"/>
</dbReference>
<dbReference type="GO" id="GO:0008233">
    <property type="term" value="F:peptidase activity"/>
    <property type="evidence" value="ECO:0007669"/>
    <property type="project" value="UniProtKB-KW"/>
</dbReference>
<keyword evidence="3" id="KW-0645">Protease</keyword>
<keyword evidence="3" id="KW-0378">Hydrolase</keyword>
<dbReference type="Pfam" id="PF05193">
    <property type="entry name" value="Peptidase_M16_C"/>
    <property type="match status" value="1"/>
</dbReference>
<evidence type="ECO:0000259" key="2">
    <source>
        <dbReference type="Pfam" id="PF05193"/>
    </source>
</evidence>
<dbReference type="RefSeq" id="WP_338393158.1">
    <property type="nucleotide sequence ID" value="NZ_AP025314.1"/>
</dbReference>
<feature type="domain" description="Peptidase M16 N-terminal" evidence="1">
    <location>
        <begin position="39"/>
        <end position="174"/>
    </location>
</feature>
<dbReference type="Proteomes" id="UP001348817">
    <property type="component" value="Chromosome"/>
</dbReference>
<dbReference type="Pfam" id="PF00675">
    <property type="entry name" value="Peptidase_M16"/>
    <property type="match status" value="1"/>
</dbReference>
<reference evidence="3 4" key="1">
    <citation type="submission" date="2021-12" db="EMBL/GenBank/DDBJ databases">
        <title>Genome sequencing of bacteria with rrn-lacking chromosome and rrn-plasmid.</title>
        <authorList>
            <person name="Anda M."/>
            <person name="Iwasaki W."/>
        </authorList>
    </citation>
    <scope>NUCLEOTIDE SEQUENCE [LARGE SCALE GENOMIC DNA]</scope>
    <source>
        <strain evidence="3 4">DSM 100852</strain>
    </source>
</reference>
<accession>A0AAU9C773</accession>
<dbReference type="AlphaFoldDB" id="A0AAU9C773"/>
<dbReference type="InterPro" id="IPR011765">
    <property type="entry name" value="Pept_M16_N"/>
</dbReference>
<protein>
    <submittedName>
        <fullName evidence="3">Zinc protease</fullName>
    </submittedName>
</protein>
<proteinExistence type="predicted"/>
<evidence type="ECO:0000313" key="4">
    <source>
        <dbReference type="Proteomes" id="UP001348817"/>
    </source>
</evidence>
<dbReference type="GO" id="GO:0046872">
    <property type="term" value="F:metal ion binding"/>
    <property type="evidence" value="ECO:0007669"/>
    <property type="project" value="InterPro"/>
</dbReference>
<keyword evidence="4" id="KW-1185">Reference proteome</keyword>